<dbReference type="Gene3D" id="3.30.1490.300">
    <property type="match status" value="1"/>
</dbReference>
<dbReference type="InterPro" id="IPR043129">
    <property type="entry name" value="ATPase_NBD"/>
</dbReference>
<dbReference type="Pfam" id="PF11104">
    <property type="entry name" value="PilM_2"/>
    <property type="match status" value="1"/>
</dbReference>
<dbReference type="RefSeq" id="WP_086434962.1">
    <property type="nucleotide sequence ID" value="NZ_FXWH01000002.1"/>
</dbReference>
<dbReference type="PIRSF" id="PIRSF019169">
    <property type="entry name" value="PilM"/>
    <property type="match status" value="1"/>
</dbReference>
<dbReference type="NCBIfam" id="TIGR01175">
    <property type="entry name" value="pilM"/>
    <property type="match status" value="1"/>
</dbReference>
<dbReference type="Gene3D" id="3.30.420.40">
    <property type="match status" value="2"/>
</dbReference>
<dbReference type="Proteomes" id="UP000194450">
    <property type="component" value="Unassembled WGS sequence"/>
</dbReference>
<dbReference type="SUPFAM" id="SSF53067">
    <property type="entry name" value="Actin-like ATPase domain"/>
    <property type="match status" value="2"/>
</dbReference>
<sequence length="360" mass="39314">MQLTRFQKPQPALGVDIGTDAVRAIQLLPVENSYSIGCAAELSVPSNVMAEDEVTDIGQLGTILKQLRQYCGAQVRDVVSAVAGTQVISKIMMISPGLDEQAIADQIEVEAESLIPFPLNEVSYDFESLGENPTNPNQERILVTAARSESINARVEAFRNAGFDTRIMDVESQALLRCCQYVLPHQHPHLLAQEKPLLLLDIAESHLLLLVVKGDEILFSRHHGMGTDALIKPLSSGADATPETLVFEQLQHGELEGFSELIIADFCANLWQQLSRSLQLYSSSTSGSQTDFSGLAISGSGAQLPLIHEYLQQQSKYPVAVVDPFALFELAPALNHMKSHGPRFVQATGLALRSFSAWHT</sequence>
<dbReference type="CDD" id="cd24049">
    <property type="entry name" value="ASKHA_NBD_PilM"/>
    <property type="match status" value="1"/>
</dbReference>
<proteinExistence type="predicted"/>
<dbReference type="EMBL" id="FXWH01000002">
    <property type="protein sequence ID" value="SMQ79899.1"/>
    <property type="molecule type" value="Genomic_DNA"/>
</dbReference>
<name>A0A1Y6FW10_9GAMM</name>
<evidence type="ECO:0000313" key="2">
    <source>
        <dbReference type="Proteomes" id="UP000194450"/>
    </source>
</evidence>
<protein>
    <submittedName>
        <fullName evidence="1">Type IV pilus assembly protein PilM</fullName>
    </submittedName>
</protein>
<organism evidence="1 2">
    <name type="scientific">Pseudidiomarina planktonica</name>
    <dbReference type="NCBI Taxonomy" id="1323738"/>
    <lineage>
        <taxon>Bacteria</taxon>
        <taxon>Pseudomonadati</taxon>
        <taxon>Pseudomonadota</taxon>
        <taxon>Gammaproteobacteria</taxon>
        <taxon>Alteromonadales</taxon>
        <taxon>Idiomarinaceae</taxon>
        <taxon>Pseudidiomarina</taxon>
    </lineage>
</organism>
<keyword evidence="2" id="KW-1185">Reference proteome</keyword>
<dbReference type="OrthoDB" id="9773403at2"/>
<reference evidence="2" key="1">
    <citation type="submission" date="2017-04" db="EMBL/GenBank/DDBJ databases">
        <authorList>
            <person name="Varghese N."/>
            <person name="Submissions S."/>
        </authorList>
    </citation>
    <scope>NUCLEOTIDE SEQUENCE [LARGE SCALE GENOMIC DNA]</scope>
</reference>
<dbReference type="PANTHER" id="PTHR32432:SF3">
    <property type="entry name" value="ETHANOLAMINE UTILIZATION PROTEIN EUTJ"/>
    <property type="match status" value="1"/>
</dbReference>
<dbReference type="InterPro" id="IPR005883">
    <property type="entry name" value="PilM"/>
</dbReference>
<evidence type="ECO:0000313" key="1">
    <source>
        <dbReference type="EMBL" id="SMQ79899.1"/>
    </source>
</evidence>
<dbReference type="AlphaFoldDB" id="A0A1Y6FW10"/>
<gene>
    <name evidence="1" type="ORF">SAMN06297229_1822</name>
</gene>
<accession>A0A1Y6FW10</accession>
<dbReference type="InterPro" id="IPR050696">
    <property type="entry name" value="FtsA/MreB"/>
</dbReference>
<dbReference type="PANTHER" id="PTHR32432">
    <property type="entry name" value="CELL DIVISION PROTEIN FTSA-RELATED"/>
    <property type="match status" value="1"/>
</dbReference>